<dbReference type="PANTHER" id="PTHR11722">
    <property type="entry name" value="60S RIBOSOMAL PROTEIN L13"/>
    <property type="match status" value="1"/>
</dbReference>
<evidence type="ECO:0000313" key="5">
    <source>
        <dbReference type="EMBL" id="CEK59462.1"/>
    </source>
</evidence>
<dbReference type="GO" id="GO:0006412">
    <property type="term" value="P:translation"/>
    <property type="evidence" value="ECO:0007669"/>
    <property type="project" value="InterPro"/>
</dbReference>
<dbReference type="PROSITE" id="PS01104">
    <property type="entry name" value="RIBOSOMAL_L13E"/>
    <property type="match status" value="1"/>
</dbReference>
<name>A0A0B6YTN4_9EUPU</name>
<keyword evidence="2 4" id="KW-0689">Ribosomal protein</keyword>
<reference evidence="5" key="1">
    <citation type="submission" date="2014-12" db="EMBL/GenBank/DDBJ databases">
        <title>Insight into the proteome of Arion vulgaris.</title>
        <authorList>
            <person name="Aradska J."/>
            <person name="Bulat T."/>
            <person name="Smidak R."/>
            <person name="Sarate P."/>
            <person name="Gangsoo J."/>
            <person name="Sialana F."/>
            <person name="Bilban M."/>
            <person name="Lubec G."/>
        </authorList>
    </citation>
    <scope>NUCLEOTIDE SEQUENCE</scope>
    <source>
        <tissue evidence="5">Skin</tissue>
    </source>
</reference>
<dbReference type="InterPro" id="IPR018256">
    <property type="entry name" value="Ribosomal_eL13_CS"/>
</dbReference>
<dbReference type="Pfam" id="PF01294">
    <property type="entry name" value="Ribosomal_L13e"/>
    <property type="match status" value="1"/>
</dbReference>
<evidence type="ECO:0000256" key="1">
    <source>
        <dbReference type="ARBA" id="ARBA00005640"/>
    </source>
</evidence>
<dbReference type="GO" id="GO:0003723">
    <property type="term" value="F:RNA binding"/>
    <property type="evidence" value="ECO:0007669"/>
    <property type="project" value="TreeGrafter"/>
</dbReference>
<accession>A0A0B6YTN4</accession>
<dbReference type="GO" id="GO:0022625">
    <property type="term" value="C:cytosolic large ribosomal subunit"/>
    <property type="evidence" value="ECO:0007669"/>
    <property type="project" value="TreeGrafter"/>
</dbReference>
<sequence length="208" mass="24066">MAPKRNNIVPNGHFHKDWQGMVKTWFNQPMRKKRRRDVRAKKAAAIAPRPVAGLLRPIVRCPTNKYNTKLRLGRGFTLEELKLAGVNKKTSRTIGISVDYRRRNNSIESLQQNVQRLKEYKTKLVIFPRKENKPRKGDASPDELKVVKQLGGRAVLPLHPRFKPEKARVPTDDERAHNAFVALRQARIKAKLVGVREKKKKETEEKDK</sequence>
<dbReference type="PANTHER" id="PTHR11722:SF0">
    <property type="entry name" value="LARGE RIBOSOMAL SUBUNIT PROTEIN EL13"/>
    <property type="match status" value="1"/>
</dbReference>
<proteinExistence type="inferred from homology"/>
<protein>
    <recommendedName>
        <fullName evidence="4">60S ribosomal protein L13</fullName>
    </recommendedName>
</protein>
<gene>
    <name evidence="5" type="primary">ORF36399</name>
</gene>
<evidence type="ECO:0000256" key="2">
    <source>
        <dbReference type="ARBA" id="ARBA00022980"/>
    </source>
</evidence>
<dbReference type="AlphaFoldDB" id="A0A0B6YTN4"/>
<dbReference type="GO" id="GO:0003735">
    <property type="term" value="F:structural constituent of ribosome"/>
    <property type="evidence" value="ECO:0007669"/>
    <property type="project" value="InterPro"/>
</dbReference>
<dbReference type="EMBL" id="HACG01012597">
    <property type="protein sequence ID" value="CEK59462.1"/>
    <property type="molecule type" value="Transcribed_RNA"/>
</dbReference>
<organism evidence="5">
    <name type="scientific">Arion vulgaris</name>
    <dbReference type="NCBI Taxonomy" id="1028688"/>
    <lineage>
        <taxon>Eukaryota</taxon>
        <taxon>Metazoa</taxon>
        <taxon>Spiralia</taxon>
        <taxon>Lophotrochozoa</taxon>
        <taxon>Mollusca</taxon>
        <taxon>Gastropoda</taxon>
        <taxon>Heterobranchia</taxon>
        <taxon>Euthyneura</taxon>
        <taxon>Panpulmonata</taxon>
        <taxon>Eupulmonata</taxon>
        <taxon>Stylommatophora</taxon>
        <taxon>Helicina</taxon>
        <taxon>Arionoidea</taxon>
        <taxon>Arionidae</taxon>
        <taxon>Arion</taxon>
    </lineage>
</organism>
<dbReference type="HAMAP" id="MF_00499">
    <property type="entry name" value="Ribosomal_eL13"/>
    <property type="match status" value="1"/>
</dbReference>
<comment type="similarity">
    <text evidence="1 4">Belongs to the eukaryotic ribosomal protein eL13 family.</text>
</comment>
<dbReference type="Gene3D" id="1.20.5.110">
    <property type="match status" value="1"/>
</dbReference>
<keyword evidence="3 4" id="KW-0687">Ribonucleoprotein</keyword>
<dbReference type="FunFam" id="1.20.5.110:FF:000003">
    <property type="entry name" value="60S ribosomal protein L13"/>
    <property type="match status" value="1"/>
</dbReference>
<dbReference type="InterPro" id="IPR001380">
    <property type="entry name" value="Ribosomal_eL13"/>
</dbReference>
<evidence type="ECO:0000256" key="3">
    <source>
        <dbReference type="ARBA" id="ARBA00023274"/>
    </source>
</evidence>
<evidence type="ECO:0000256" key="4">
    <source>
        <dbReference type="RuleBase" id="RU000572"/>
    </source>
</evidence>